<protein>
    <recommendedName>
        <fullName evidence="4">Secreted protein</fullName>
    </recommendedName>
</protein>
<dbReference type="EMBL" id="JYDO01000082">
    <property type="protein sequence ID" value="KRZ72215.1"/>
    <property type="molecule type" value="Genomic_DNA"/>
</dbReference>
<evidence type="ECO:0000313" key="3">
    <source>
        <dbReference type="Proteomes" id="UP000054843"/>
    </source>
</evidence>
<proteinExistence type="predicted"/>
<comment type="caution">
    <text evidence="2">The sequence shown here is derived from an EMBL/GenBank/DDBJ whole genome shotgun (WGS) entry which is preliminary data.</text>
</comment>
<evidence type="ECO:0008006" key="4">
    <source>
        <dbReference type="Google" id="ProtNLM"/>
    </source>
</evidence>
<keyword evidence="1" id="KW-0732">Signal</keyword>
<gene>
    <name evidence="2" type="ORF">T10_2035</name>
</gene>
<feature type="signal peptide" evidence="1">
    <location>
        <begin position="1"/>
        <end position="24"/>
    </location>
</feature>
<evidence type="ECO:0000313" key="2">
    <source>
        <dbReference type="EMBL" id="KRZ72215.1"/>
    </source>
</evidence>
<sequence>LSLMLFFEPICACLLACLPACLLACSFTARGELALLFQCHRKEQQARNFQFKEHAAEKFVKIEIIIHLFFFLFFSHFIHKVCRKYEYCVFIFHFFKIVIMDNLNVVDYFSRALQDKF</sequence>
<feature type="chain" id="PRO_5006882650" description="Secreted protein" evidence="1">
    <location>
        <begin position="25"/>
        <end position="117"/>
    </location>
</feature>
<accession>A0A0V1MK98</accession>
<reference evidence="2 3" key="1">
    <citation type="submission" date="2015-01" db="EMBL/GenBank/DDBJ databases">
        <title>Evolution of Trichinella species and genotypes.</title>
        <authorList>
            <person name="Korhonen P.K."/>
            <person name="Edoardo P."/>
            <person name="Giuseppe L.R."/>
            <person name="Gasser R.B."/>
        </authorList>
    </citation>
    <scope>NUCLEOTIDE SEQUENCE [LARGE SCALE GENOMIC DNA]</scope>
    <source>
        <strain evidence="2">ISS1980</strain>
    </source>
</reference>
<dbReference type="AlphaFoldDB" id="A0A0V1MK98"/>
<feature type="non-terminal residue" evidence="2">
    <location>
        <position position="1"/>
    </location>
</feature>
<dbReference type="Proteomes" id="UP000054843">
    <property type="component" value="Unassembled WGS sequence"/>
</dbReference>
<name>A0A0V1MK98_9BILA</name>
<evidence type="ECO:0000256" key="1">
    <source>
        <dbReference type="SAM" id="SignalP"/>
    </source>
</evidence>
<keyword evidence="3" id="KW-1185">Reference proteome</keyword>
<organism evidence="2 3">
    <name type="scientific">Trichinella papuae</name>
    <dbReference type="NCBI Taxonomy" id="268474"/>
    <lineage>
        <taxon>Eukaryota</taxon>
        <taxon>Metazoa</taxon>
        <taxon>Ecdysozoa</taxon>
        <taxon>Nematoda</taxon>
        <taxon>Enoplea</taxon>
        <taxon>Dorylaimia</taxon>
        <taxon>Trichinellida</taxon>
        <taxon>Trichinellidae</taxon>
        <taxon>Trichinella</taxon>
    </lineage>
</organism>